<evidence type="ECO:0000313" key="4">
    <source>
        <dbReference type="Proteomes" id="UP001497623"/>
    </source>
</evidence>
<feature type="region of interest" description="Disordered" evidence="1">
    <location>
        <begin position="433"/>
        <end position="470"/>
    </location>
</feature>
<feature type="compositionally biased region" description="Basic residues" evidence="1">
    <location>
        <begin position="461"/>
        <end position="470"/>
    </location>
</feature>
<feature type="compositionally biased region" description="Acidic residues" evidence="1">
    <location>
        <begin position="53"/>
        <end position="73"/>
    </location>
</feature>
<keyword evidence="4" id="KW-1185">Reference proteome</keyword>
<proteinExistence type="predicted"/>
<feature type="non-terminal residue" evidence="3">
    <location>
        <position position="470"/>
    </location>
</feature>
<dbReference type="Proteomes" id="UP001497623">
    <property type="component" value="Unassembled WGS sequence"/>
</dbReference>
<reference evidence="3 4" key="1">
    <citation type="submission" date="2024-05" db="EMBL/GenBank/DDBJ databases">
        <authorList>
            <person name="Wallberg A."/>
        </authorList>
    </citation>
    <scope>NUCLEOTIDE SEQUENCE [LARGE SCALE GENOMIC DNA]</scope>
</reference>
<feature type="compositionally biased region" description="Polar residues" evidence="1">
    <location>
        <begin position="444"/>
        <end position="454"/>
    </location>
</feature>
<dbReference type="EMBL" id="CAXKWB010021624">
    <property type="protein sequence ID" value="CAL4123316.1"/>
    <property type="molecule type" value="Genomic_DNA"/>
</dbReference>
<protein>
    <submittedName>
        <fullName evidence="3">Uncharacterized protein</fullName>
    </submittedName>
</protein>
<keyword evidence="2" id="KW-0472">Membrane</keyword>
<organism evidence="3 4">
    <name type="scientific">Meganyctiphanes norvegica</name>
    <name type="common">Northern krill</name>
    <name type="synonym">Thysanopoda norvegica</name>
    <dbReference type="NCBI Taxonomy" id="48144"/>
    <lineage>
        <taxon>Eukaryota</taxon>
        <taxon>Metazoa</taxon>
        <taxon>Ecdysozoa</taxon>
        <taxon>Arthropoda</taxon>
        <taxon>Crustacea</taxon>
        <taxon>Multicrustacea</taxon>
        <taxon>Malacostraca</taxon>
        <taxon>Eumalacostraca</taxon>
        <taxon>Eucarida</taxon>
        <taxon>Euphausiacea</taxon>
        <taxon>Euphausiidae</taxon>
        <taxon>Meganyctiphanes</taxon>
    </lineage>
</organism>
<comment type="caution">
    <text evidence="3">The sequence shown here is derived from an EMBL/GenBank/DDBJ whole genome shotgun (WGS) entry which is preliminary data.</text>
</comment>
<accession>A0AAV2REY7</accession>
<evidence type="ECO:0000313" key="3">
    <source>
        <dbReference type="EMBL" id="CAL4123316.1"/>
    </source>
</evidence>
<dbReference type="AlphaFoldDB" id="A0AAV2REY7"/>
<evidence type="ECO:0000256" key="1">
    <source>
        <dbReference type="SAM" id="MobiDB-lite"/>
    </source>
</evidence>
<gene>
    <name evidence="3" type="ORF">MNOR_LOCUS23982</name>
</gene>
<sequence>AELVGSWMERENRYHQDNGPSSHRSSSDFSSKDGVQNNNEHWDDFEHWVGPSDVEDNEWESVDYTDESEPWSCDCDDPPPPMFNIPPPPGYMLPVETEDDITTVEDGPAESELEKPGCDVIAAEHAIKAAESCPAFLLVEPPQGTRQYLHVPIAVLGLATAVVALILVIATLVIWRCRRCRPRRYGGKSSQSLSNGGVIYEDLPSIVAFRKAIPSTYNSESANLHKLEPLELLDLKFPSGSIWSSYKESLSCKPSHSNLGFATSPLPKTNSVITPPFPYGVPTSTLTPPFPYSTIASTLHFPTSTSINNMVGHRTAPTLACSSGMVGSRTAQPACSSASPQTPPFPVFSALNSMAYKTCPLPFSRQCQLLPEDHCTCRSARDIYNPAYQEVSESETASIVDISYPENNQGMISLSEELLLEKLLPPAGWRDPVFNLEDEEPQYQIPNENDTPSFSEDVKSKKQSKKTKYK</sequence>
<feature type="transmembrane region" description="Helical" evidence="2">
    <location>
        <begin position="153"/>
        <end position="175"/>
    </location>
</feature>
<keyword evidence="2" id="KW-0812">Transmembrane</keyword>
<evidence type="ECO:0000256" key="2">
    <source>
        <dbReference type="SAM" id="Phobius"/>
    </source>
</evidence>
<name>A0AAV2REY7_MEGNR</name>
<keyword evidence="2" id="KW-1133">Transmembrane helix</keyword>
<feature type="non-terminal residue" evidence="3">
    <location>
        <position position="1"/>
    </location>
</feature>
<feature type="region of interest" description="Disordered" evidence="1">
    <location>
        <begin position="1"/>
        <end position="73"/>
    </location>
</feature>